<dbReference type="AlphaFoldDB" id="F9WGK6"/>
<dbReference type="VEuPathDB" id="TriTrypDB:TcIL3000_0_13650"/>
<keyword evidence="2" id="KW-1185">Reference proteome</keyword>
<protein>
    <submittedName>
        <fullName evidence="1">WGS project CAEQ00000000 data, annotated contig 512</fullName>
    </submittedName>
</protein>
<comment type="caution">
    <text evidence="1">The sequence shown here is derived from an EMBL/GenBank/DDBJ whole genome shotgun (WGS) entry which is preliminary data.</text>
</comment>
<dbReference type="EMBL" id="CAEQ01002283">
    <property type="protein sequence ID" value="CCD16443.1"/>
    <property type="molecule type" value="Genomic_DNA"/>
</dbReference>
<organism evidence="1 2">
    <name type="scientific">Trypanosoma congolense (strain IL3000)</name>
    <dbReference type="NCBI Taxonomy" id="1068625"/>
    <lineage>
        <taxon>Eukaryota</taxon>
        <taxon>Discoba</taxon>
        <taxon>Euglenozoa</taxon>
        <taxon>Kinetoplastea</taxon>
        <taxon>Metakinetoplastina</taxon>
        <taxon>Trypanosomatida</taxon>
        <taxon>Trypanosomatidae</taxon>
        <taxon>Trypanosoma</taxon>
        <taxon>Nannomonas</taxon>
    </lineage>
</organism>
<evidence type="ECO:0000313" key="2">
    <source>
        <dbReference type="Proteomes" id="UP000000702"/>
    </source>
</evidence>
<reference evidence="1 2" key="2">
    <citation type="journal article" date="2012" name="Proc. Natl. Acad. Sci. U.S.A.">
        <title>Antigenic diversity is generated by distinct evolutionary mechanisms in African trypanosome species.</title>
        <authorList>
            <person name="Jackson A.P."/>
            <person name="Berry A."/>
            <person name="Aslett M."/>
            <person name="Allison H.C."/>
            <person name="Burton P."/>
            <person name="Vavrova-Anderson J."/>
            <person name="Brown R."/>
            <person name="Browne H."/>
            <person name="Corton N."/>
            <person name="Hauser H."/>
            <person name="Gamble J."/>
            <person name="Gilderthorp R."/>
            <person name="Marcello L."/>
            <person name="McQuillan J."/>
            <person name="Otto T.D."/>
            <person name="Quail M.A."/>
            <person name="Sanders M.J."/>
            <person name="van Tonder A."/>
            <person name="Ginger M.L."/>
            <person name="Field M.C."/>
            <person name="Barry J.D."/>
            <person name="Hertz-Fowler C."/>
            <person name="Berriman M."/>
        </authorList>
    </citation>
    <scope>NUCLEOTIDE SEQUENCE [LARGE SCALE GENOMIC DNA]</scope>
    <source>
        <strain evidence="1 2">IL3000</strain>
    </source>
</reference>
<evidence type="ECO:0000313" key="1">
    <source>
        <dbReference type="EMBL" id="CCD16443.1"/>
    </source>
</evidence>
<gene>
    <name evidence="1" type="ORF">TCIL3000_0_13650</name>
</gene>
<dbReference type="Proteomes" id="UP000000702">
    <property type="component" value="Unassembled WGS sequence"/>
</dbReference>
<name>F9WGK6_TRYCI</name>
<proteinExistence type="predicted"/>
<sequence length="318" mass="35148">MRTGGEVYVWQVMFLLLRRSHGFELAVRHEAELRTLLGRKGPEVDVSPCVAAALATIRWMVEGEVVRHRVFRTPTMAQIPLEEWSRCSSENIPLRAFILCSAELRTRWCKPVQDNDMLSAVPLLVAWVSDIIVQEYGTVAAARLCYVFLKDFPHLSSLVEFLGIFLMALGEEPVGLRGNGAMPCRGVAERAWLFASFLSAWPPWAEASGLKTAVDGFLSELGNVSSQMSCDGAGRLRESPPSASDLLVNKFQPSADVCCAVQALVEACESQSKHCGPFPLSRAKDFFLQRPVDKGAVDIRKDVVFRAVSEDCELIIVC</sequence>
<accession>F9WGK6</accession>
<reference evidence="2" key="1">
    <citation type="submission" date="2011-07" db="EMBL/GenBank/DDBJ databases">
        <title>Divergent evolution of antigenic variation in African trypanosomes.</title>
        <authorList>
            <person name="Jackson A.P."/>
            <person name="Berry A."/>
            <person name="Allison H.C."/>
            <person name="Burton P."/>
            <person name="Anderson J."/>
            <person name="Aslett M."/>
            <person name="Brown R."/>
            <person name="Corton N."/>
            <person name="Harris D."/>
            <person name="Hauser H."/>
            <person name="Gamble J."/>
            <person name="Gilderthorp R."/>
            <person name="McQuillan J."/>
            <person name="Quail M.A."/>
            <person name="Sanders M."/>
            <person name="Van Tonder A."/>
            <person name="Ginger M.L."/>
            <person name="Donelson J.E."/>
            <person name="Field M.C."/>
            <person name="Barry J.D."/>
            <person name="Berriman M."/>
            <person name="Hertz-Fowler C."/>
        </authorList>
    </citation>
    <scope>NUCLEOTIDE SEQUENCE [LARGE SCALE GENOMIC DNA]</scope>
    <source>
        <strain evidence="2">IL3000</strain>
    </source>
</reference>